<dbReference type="EMBL" id="JBBPBN010000001">
    <property type="protein sequence ID" value="KAK9047152.1"/>
    <property type="molecule type" value="Genomic_DNA"/>
</dbReference>
<gene>
    <name evidence="3" type="ORF">V6N11_053007</name>
</gene>
<feature type="transmembrane region" description="Helical" evidence="2">
    <location>
        <begin position="214"/>
        <end position="236"/>
    </location>
</feature>
<name>A0ABR2UCC4_9ROSI</name>
<keyword evidence="4" id="KW-1185">Reference proteome</keyword>
<feature type="compositionally biased region" description="Basic and acidic residues" evidence="1">
    <location>
        <begin position="86"/>
        <end position="103"/>
    </location>
</feature>
<keyword evidence="2" id="KW-0472">Membrane</keyword>
<reference evidence="3 4" key="1">
    <citation type="journal article" date="2024" name="G3 (Bethesda)">
        <title>Genome assembly of Hibiscus sabdariffa L. provides insights into metabolisms of medicinal natural products.</title>
        <authorList>
            <person name="Kim T."/>
        </authorList>
    </citation>
    <scope>NUCLEOTIDE SEQUENCE [LARGE SCALE GENOMIC DNA]</scope>
    <source>
        <strain evidence="3">TK-2024</strain>
        <tissue evidence="3">Old leaves</tissue>
    </source>
</reference>
<accession>A0ABR2UCC4</accession>
<organism evidence="3 4">
    <name type="scientific">Hibiscus sabdariffa</name>
    <name type="common">roselle</name>
    <dbReference type="NCBI Taxonomy" id="183260"/>
    <lineage>
        <taxon>Eukaryota</taxon>
        <taxon>Viridiplantae</taxon>
        <taxon>Streptophyta</taxon>
        <taxon>Embryophyta</taxon>
        <taxon>Tracheophyta</taxon>
        <taxon>Spermatophyta</taxon>
        <taxon>Magnoliopsida</taxon>
        <taxon>eudicotyledons</taxon>
        <taxon>Gunneridae</taxon>
        <taxon>Pentapetalae</taxon>
        <taxon>rosids</taxon>
        <taxon>malvids</taxon>
        <taxon>Malvales</taxon>
        <taxon>Malvaceae</taxon>
        <taxon>Malvoideae</taxon>
        <taxon>Hibiscus</taxon>
    </lineage>
</organism>
<evidence type="ECO:0000256" key="2">
    <source>
        <dbReference type="SAM" id="Phobius"/>
    </source>
</evidence>
<feature type="transmembrane region" description="Helical" evidence="2">
    <location>
        <begin position="180"/>
        <end position="202"/>
    </location>
</feature>
<evidence type="ECO:0000313" key="4">
    <source>
        <dbReference type="Proteomes" id="UP001396334"/>
    </source>
</evidence>
<evidence type="ECO:0000313" key="3">
    <source>
        <dbReference type="EMBL" id="KAK9047152.1"/>
    </source>
</evidence>
<proteinExistence type="predicted"/>
<feature type="region of interest" description="Disordered" evidence="1">
    <location>
        <begin position="48"/>
        <end position="112"/>
    </location>
</feature>
<sequence length="243" mass="27179">MESTNYLAVVNSCDNKEEQNVEEDALDLNNDGDINDIIKSHSLVVFGSQHSNDQGHGDLNVSKQSQPPDTKSKFWDNASHKRQNYLRRDIQGGDRNKSWDRQKSSSFGYEPNNTKGKLPAVDCDNYGNIVLAQSEVDQDPVNSQITENFQSLSVIGSRKRKALADTSEEDMFSATKRREVLEAVVSSSALTRVFYCCLFFSFGSIELDALFPLFWVFVPLAGFLGKLGLGVGVFYLDCTCMFQ</sequence>
<keyword evidence="2" id="KW-1133">Transmembrane helix</keyword>
<dbReference type="Proteomes" id="UP001396334">
    <property type="component" value="Unassembled WGS sequence"/>
</dbReference>
<protein>
    <submittedName>
        <fullName evidence="3">Uncharacterized protein</fullName>
    </submittedName>
</protein>
<keyword evidence="2" id="KW-0812">Transmembrane</keyword>
<evidence type="ECO:0000256" key="1">
    <source>
        <dbReference type="SAM" id="MobiDB-lite"/>
    </source>
</evidence>
<comment type="caution">
    <text evidence="3">The sequence shown here is derived from an EMBL/GenBank/DDBJ whole genome shotgun (WGS) entry which is preliminary data.</text>
</comment>